<dbReference type="AlphaFoldDB" id="A0A4Z2ECS9"/>
<reference evidence="1 2" key="1">
    <citation type="submission" date="2019-03" db="EMBL/GenBank/DDBJ databases">
        <title>First draft genome of Liparis tanakae, snailfish: a comprehensive survey of snailfish specific genes.</title>
        <authorList>
            <person name="Kim W."/>
            <person name="Song I."/>
            <person name="Jeong J.-H."/>
            <person name="Kim D."/>
            <person name="Kim S."/>
            <person name="Ryu S."/>
            <person name="Song J.Y."/>
            <person name="Lee S.K."/>
        </authorList>
    </citation>
    <scope>NUCLEOTIDE SEQUENCE [LARGE SCALE GENOMIC DNA]</scope>
    <source>
        <tissue evidence="1">Muscle</tissue>
    </source>
</reference>
<protein>
    <submittedName>
        <fullName evidence="1">Uncharacterized protein</fullName>
    </submittedName>
</protein>
<evidence type="ECO:0000313" key="1">
    <source>
        <dbReference type="EMBL" id="TNN26102.1"/>
    </source>
</evidence>
<organism evidence="1 2">
    <name type="scientific">Liparis tanakae</name>
    <name type="common">Tanaka's snailfish</name>
    <dbReference type="NCBI Taxonomy" id="230148"/>
    <lineage>
        <taxon>Eukaryota</taxon>
        <taxon>Metazoa</taxon>
        <taxon>Chordata</taxon>
        <taxon>Craniata</taxon>
        <taxon>Vertebrata</taxon>
        <taxon>Euteleostomi</taxon>
        <taxon>Actinopterygii</taxon>
        <taxon>Neopterygii</taxon>
        <taxon>Teleostei</taxon>
        <taxon>Neoteleostei</taxon>
        <taxon>Acanthomorphata</taxon>
        <taxon>Eupercaria</taxon>
        <taxon>Perciformes</taxon>
        <taxon>Cottioidei</taxon>
        <taxon>Cottales</taxon>
        <taxon>Liparidae</taxon>
        <taxon>Liparis</taxon>
    </lineage>
</organism>
<accession>A0A4Z2ECS9</accession>
<sequence>MAADLANSAVFTDSSWGGGAAMTGVTQHVKSPLRSEAVPEAATPLDNTSFDHRGLCHLQPEPHVVGEDPLKSWSWTRSWFWLTSPVADQGLHAGVKFPQLDVQVLKVLLLLLEPLKHKGTSGLLPPYGSLPPSSS</sequence>
<evidence type="ECO:0000313" key="2">
    <source>
        <dbReference type="Proteomes" id="UP000314294"/>
    </source>
</evidence>
<keyword evidence="2" id="KW-1185">Reference proteome</keyword>
<gene>
    <name evidence="1" type="ORF">EYF80_063763</name>
</gene>
<proteinExistence type="predicted"/>
<dbReference type="Proteomes" id="UP000314294">
    <property type="component" value="Unassembled WGS sequence"/>
</dbReference>
<dbReference type="EMBL" id="SRLO01010973">
    <property type="protein sequence ID" value="TNN26102.1"/>
    <property type="molecule type" value="Genomic_DNA"/>
</dbReference>
<name>A0A4Z2ECS9_9TELE</name>
<comment type="caution">
    <text evidence="1">The sequence shown here is derived from an EMBL/GenBank/DDBJ whole genome shotgun (WGS) entry which is preliminary data.</text>
</comment>